<dbReference type="InterPro" id="IPR002491">
    <property type="entry name" value="ABC_transptr_periplasmic_BD"/>
</dbReference>
<keyword evidence="6" id="KW-1185">Reference proteome</keyword>
<dbReference type="EMBL" id="JAUDCL010000028">
    <property type="protein sequence ID" value="MDM8202129.1"/>
    <property type="molecule type" value="Genomic_DNA"/>
</dbReference>
<accession>A0ABT7UTB1</accession>
<feature type="compositionally biased region" description="Low complexity" evidence="2">
    <location>
        <begin position="43"/>
        <end position="52"/>
    </location>
</feature>
<dbReference type="RefSeq" id="WP_289600503.1">
    <property type="nucleotide sequence ID" value="NZ_JAUDCL010000028.1"/>
</dbReference>
<feature type="signal peptide" evidence="3">
    <location>
        <begin position="1"/>
        <end position="21"/>
    </location>
</feature>
<name>A0ABT7UTB1_9FIRM</name>
<dbReference type="Pfam" id="PF01497">
    <property type="entry name" value="Peripla_BP_2"/>
    <property type="match status" value="1"/>
</dbReference>
<dbReference type="InterPro" id="IPR050902">
    <property type="entry name" value="ABC_Transporter_SBP"/>
</dbReference>
<protein>
    <submittedName>
        <fullName evidence="5">ABC transporter substrate-binding protein</fullName>
    </submittedName>
</protein>
<dbReference type="PANTHER" id="PTHR30535:SF34">
    <property type="entry name" value="MOLYBDATE-BINDING PROTEIN MOLA"/>
    <property type="match status" value="1"/>
</dbReference>
<evidence type="ECO:0000256" key="3">
    <source>
        <dbReference type="SAM" id="SignalP"/>
    </source>
</evidence>
<reference evidence="6" key="1">
    <citation type="submission" date="2023-06" db="EMBL/GenBank/DDBJ databases">
        <title>Identification and characterization of horizontal gene transfer across gut microbiota members of farm animals based on homology search.</title>
        <authorList>
            <person name="Zeman M."/>
            <person name="Kubasova T."/>
            <person name="Jahodarova E."/>
            <person name="Nykrynova M."/>
            <person name="Rychlik I."/>
        </authorList>
    </citation>
    <scope>NUCLEOTIDE SEQUENCE [LARGE SCALE GENOMIC DNA]</scope>
    <source>
        <strain evidence="6">ET340</strain>
    </source>
</reference>
<dbReference type="PANTHER" id="PTHR30535">
    <property type="entry name" value="VITAMIN B12-BINDING PROTEIN"/>
    <property type="match status" value="1"/>
</dbReference>
<reference evidence="5 6" key="3">
    <citation type="submission" date="2023-06" db="EMBL/GenBank/DDBJ databases">
        <authorList>
            <person name="Zeman M."/>
            <person name="Kubasova T."/>
            <person name="Jahodarova E."/>
            <person name="Nykrynova M."/>
            <person name="Rychlik I."/>
        </authorList>
    </citation>
    <scope>NUCLEOTIDE SEQUENCE [LARGE SCALE GENOMIC DNA]</scope>
    <source>
        <strain evidence="5 6">ET340</strain>
    </source>
</reference>
<comment type="similarity">
    <text evidence="1">Belongs to the bacterial solute-binding protein 8 family.</text>
</comment>
<proteinExistence type="inferred from homology"/>
<feature type="domain" description="Fe/B12 periplasmic-binding" evidence="4">
    <location>
        <begin position="71"/>
        <end position="328"/>
    </location>
</feature>
<comment type="caution">
    <text evidence="5">The sequence shown here is derived from an EMBL/GenBank/DDBJ whole genome shotgun (WGS) entry which is preliminary data.</text>
</comment>
<dbReference type="Proteomes" id="UP001529380">
    <property type="component" value="Unassembled WGS sequence"/>
</dbReference>
<keyword evidence="3" id="KW-0732">Signal</keyword>
<gene>
    <name evidence="5" type="ORF">QUW08_12635</name>
</gene>
<evidence type="ECO:0000259" key="4">
    <source>
        <dbReference type="PROSITE" id="PS50983"/>
    </source>
</evidence>
<evidence type="ECO:0000256" key="1">
    <source>
        <dbReference type="ARBA" id="ARBA00008814"/>
    </source>
</evidence>
<dbReference type="SUPFAM" id="SSF53807">
    <property type="entry name" value="Helical backbone' metal receptor"/>
    <property type="match status" value="1"/>
</dbReference>
<dbReference type="Gene3D" id="3.40.50.1980">
    <property type="entry name" value="Nitrogenase molybdenum iron protein domain"/>
    <property type="match status" value="2"/>
</dbReference>
<feature type="chain" id="PRO_5045683668" evidence="3">
    <location>
        <begin position="22"/>
        <end position="331"/>
    </location>
</feature>
<reference evidence="5 6" key="2">
    <citation type="submission" date="2023-06" db="EMBL/GenBank/DDBJ databases">
        <title>Identification and characterization of horizontal gene transfer across gut microbiota members of farm animals based on homology search.</title>
        <authorList>
            <person name="Schwarzerova J."/>
            <person name="Nykrynova M."/>
            <person name="Jureckova K."/>
            <person name="Cejkova D."/>
            <person name="Rychlik I."/>
        </authorList>
    </citation>
    <scope>NUCLEOTIDE SEQUENCE [LARGE SCALE GENOMIC DNA]</scope>
    <source>
        <strain evidence="5 6">ET340</strain>
    </source>
</reference>
<sequence>MKHILSAFVAAALAFGMAACGAPVASTSAPASSAAASSASSASASSEAASAAKPTEDRSGAAITLPDNVETVISMAPSITQTLMDLGCTDQIIALDANSAKMENAPQDLPVFDMMTPDAEQMATLVPDVIFVSSISSSGGEDPFQPLQELGATVVCIPTSASIEDIYEDVTFLGQVMGKTERAAEINETLKAEIDRIAALGASIPEDQRKAVYFEISAAPSAYSTGSGTYMDEMISLIGANNMMADKAEGWTSVDSEVVVSGNPDVILTNVDYIEDPVGEIKSREGWEAVTAVKNGDVYQIDKQSSSLPNENIVTALEEMGKAVYPEVFGE</sequence>
<evidence type="ECO:0000313" key="5">
    <source>
        <dbReference type="EMBL" id="MDM8202129.1"/>
    </source>
</evidence>
<dbReference type="PROSITE" id="PS50983">
    <property type="entry name" value="FE_B12_PBP"/>
    <property type="match status" value="1"/>
</dbReference>
<evidence type="ECO:0000256" key="2">
    <source>
        <dbReference type="SAM" id="MobiDB-lite"/>
    </source>
</evidence>
<dbReference type="PROSITE" id="PS51257">
    <property type="entry name" value="PROKAR_LIPOPROTEIN"/>
    <property type="match status" value="1"/>
</dbReference>
<organism evidence="5 6">
    <name type="scientific">Allofournierella massiliensis</name>
    <dbReference type="NCBI Taxonomy" id="1650663"/>
    <lineage>
        <taxon>Bacteria</taxon>
        <taxon>Bacillati</taxon>
        <taxon>Bacillota</taxon>
        <taxon>Clostridia</taxon>
        <taxon>Eubacteriales</taxon>
        <taxon>Oscillospiraceae</taxon>
        <taxon>Allofournierella</taxon>
    </lineage>
</organism>
<evidence type="ECO:0000313" key="6">
    <source>
        <dbReference type="Proteomes" id="UP001529380"/>
    </source>
</evidence>
<feature type="region of interest" description="Disordered" evidence="2">
    <location>
        <begin position="43"/>
        <end position="63"/>
    </location>
</feature>